<dbReference type="InterPro" id="IPR036389">
    <property type="entry name" value="RNase_III_sf"/>
</dbReference>
<evidence type="ECO:0000259" key="4">
    <source>
        <dbReference type="PROSITE" id="PS50142"/>
    </source>
</evidence>
<evidence type="ECO:0000313" key="5">
    <source>
        <dbReference type="EnsemblPlants" id="LPERR01G17160.1"/>
    </source>
</evidence>
<dbReference type="Gene3D" id="1.10.1520.10">
    <property type="entry name" value="Ribonuclease III domain"/>
    <property type="match status" value="1"/>
</dbReference>
<dbReference type="Proteomes" id="UP000032180">
    <property type="component" value="Chromosome 1"/>
</dbReference>
<dbReference type="GO" id="GO:0005634">
    <property type="term" value="C:nucleus"/>
    <property type="evidence" value="ECO:0007669"/>
    <property type="project" value="TreeGrafter"/>
</dbReference>
<feature type="chain" id="PRO_5002347403" description="RNase III domain-containing protein" evidence="3">
    <location>
        <begin position="17"/>
        <end position="274"/>
    </location>
</feature>
<accession>A0A0D9V243</accession>
<evidence type="ECO:0000256" key="3">
    <source>
        <dbReference type="SAM" id="SignalP"/>
    </source>
</evidence>
<sequence>MFRFTAVFLLPTGVHAAKRPRHRRGGGRITKKCKSSTSGNNAEIAGGDAPDLGSPAPSTSLRAFERHEFLGDRVIGYLVAHHVFDEHPTLQPLLALNVDNEKLARAAVAHGLHRFLRHDLPLPCLPAQVREFTADIASYPVHSNGLVKTPKILAGIIESIMGAVDVDSGHDQERLWKVFRRLADPLIAPRMVGKHQMCEFRSMYRAGLFPKVKITGHWKRSKTIKVVDVHGETLGSATYAKSRIVARNRAVKSALAGHAQVQESVARRRRCRRK</sequence>
<protein>
    <recommendedName>
        <fullName evidence="4">RNase III domain-containing protein</fullName>
    </recommendedName>
</protein>
<dbReference type="HOGENOM" id="CLU_1016903_0_0_1"/>
<feature type="signal peptide" evidence="3">
    <location>
        <begin position="1"/>
        <end position="16"/>
    </location>
</feature>
<dbReference type="GO" id="GO:0003723">
    <property type="term" value="F:RNA binding"/>
    <property type="evidence" value="ECO:0007669"/>
    <property type="project" value="TreeGrafter"/>
</dbReference>
<dbReference type="STRING" id="77586.A0A0D9V243"/>
<dbReference type="Gramene" id="LPERR01G17160.1">
    <property type="protein sequence ID" value="LPERR01G17160.1"/>
    <property type="gene ID" value="LPERR01G17160"/>
</dbReference>
<dbReference type="GO" id="GO:0005737">
    <property type="term" value="C:cytoplasm"/>
    <property type="evidence" value="ECO:0007669"/>
    <property type="project" value="TreeGrafter"/>
</dbReference>
<dbReference type="GO" id="GO:0030422">
    <property type="term" value="P:siRNA processing"/>
    <property type="evidence" value="ECO:0007669"/>
    <property type="project" value="TreeGrafter"/>
</dbReference>
<dbReference type="PANTHER" id="PTHR14950:SF54">
    <property type="entry name" value="RNASE II-LIKE 1"/>
    <property type="match status" value="1"/>
</dbReference>
<proteinExistence type="predicted"/>
<organism evidence="5 6">
    <name type="scientific">Leersia perrieri</name>
    <dbReference type="NCBI Taxonomy" id="77586"/>
    <lineage>
        <taxon>Eukaryota</taxon>
        <taxon>Viridiplantae</taxon>
        <taxon>Streptophyta</taxon>
        <taxon>Embryophyta</taxon>
        <taxon>Tracheophyta</taxon>
        <taxon>Spermatophyta</taxon>
        <taxon>Magnoliopsida</taxon>
        <taxon>Liliopsida</taxon>
        <taxon>Poales</taxon>
        <taxon>Poaceae</taxon>
        <taxon>BOP clade</taxon>
        <taxon>Oryzoideae</taxon>
        <taxon>Oryzeae</taxon>
        <taxon>Oryzinae</taxon>
        <taxon>Leersia</taxon>
    </lineage>
</organism>
<dbReference type="GO" id="GO:0004525">
    <property type="term" value="F:ribonuclease III activity"/>
    <property type="evidence" value="ECO:0007669"/>
    <property type="project" value="InterPro"/>
</dbReference>
<dbReference type="PROSITE" id="PS50142">
    <property type="entry name" value="RNASE_3_2"/>
    <property type="match status" value="1"/>
</dbReference>
<feature type="region of interest" description="Disordered" evidence="2">
    <location>
        <begin position="18"/>
        <end position="57"/>
    </location>
</feature>
<evidence type="ECO:0000256" key="2">
    <source>
        <dbReference type="SAM" id="MobiDB-lite"/>
    </source>
</evidence>
<dbReference type="EnsemblPlants" id="LPERR01G17160.1">
    <property type="protein sequence ID" value="LPERR01G17160.1"/>
    <property type="gene ID" value="LPERR01G17160"/>
</dbReference>
<evidence type="ECO:0000256" key="1">
    <source>
        <dbReference type="ARBA" id="ARBA00022801"/>
    </source>
</evidence>
<dbReference type="InterPro" id="IPR000999">
    <property type="entry name" value="RNase_III_dom"/>
</dbReference>
<dbReference type="SUPFAM" id="SSF69065">
    <property type="entry name" value="RNase III domain-like"/>
    <property type="match status" value="1"/>
</dbReference>
<feature type="compositionally biased region" description="Basic residues" evidence="2">
    <location>
        <begin position="18"/>
        <end position="34"/>
    </location>
</feature>
<keyword evidence="3" id="KW-0732">Signal</keyword>
<keyword evidence="6" id="KW-1185">Reference proteome</keyword>
<dbReference type="AlphaFoldDB" id="A0A0D9V243"/>
<dbReference type="SMART" id="SM00535">
    <property type="entry name" value="RIBOc"/>
    <property type="match status" value="1"/>
</dbReference>
<dbReference type="PANTHER" id="PTHR14950">
    <property type="entry name" value="DICER-RELATED"/>
    <property type="match status" value="1"/>
</dbReference>
<feature type="domain" description="RNase III" evidence="4">
    <location>
        <begin position="64"/>
        <end position="169"/>
    </location>
</feature>
<evidence type="ECO:0000313" key="6">
    <source>
        <dbReference type="Proteomes" id="UP000032180"/>
    </source>
</evidence>
<dbReference type="CDD" id="cd00593">
    <property type="entry name" value="RIBOc"/>
    <property type="match status" value="1"/>
</dbReference>
<dbReference type="eggNOG" id="KOG0701">
    <property type="taxonomic scope" value="Eukaryota"/>
</dbReference>
<reference evidence="6" key="2">
    <citation type="submission" date="2013-12" db="EMBL/GenBank/DDBJ databases">
        <authorList>
            <person name="Yu Y."/>
            <person name="Lee S."/>
            <person name="de Baynast K."/>
            <person name="Wissotski M."/>
            <person name="Liu L."/>
            <person name="Talag J."/>
            <person name="Goicoechea J."/>
            <person name="Angelova A."/>
            <person name="Jetty R."/>
            <person name="Kudrna D."/>
            <person name="Golser W."/>
            <person name="Rivera L."/>
            <person name="Zhang J."/>
            <person name="Wing R."/>
        </authorList>
    </citation>
    <scope>NUCLEOTIDE SEQUENCE</scope>
</reference>
<name>A0A0D9V243_9ORYZ</name>
<reference evidence="5 6" key="1">
    <citation type="submission" date="2012-08" db="EMBL/GenBank/DDBJ databases">
        <title>Oryza genome evolution.</title>
        <authorList>
            <person name="Wing R.A."/>
        </authorList>
    </citation>
    <scope>NUCLEOTIDE SEQUENCE</scope>
</reference>
<keyword evidence="1" id="KW-0378">Hydrolase</keyword>
<reference evidence="5" key="3">
    <citation type="submission" date="2015-04" db="UniProtKB">
        <authorList>
            <consortium name="EnsemblPlants"/>
        </authorList>
    </citation>
    <scope>IDENTIFICATION</scope>
</reference>
<dbReference type="Pfam" id="PF00636">
    <property type="entry name" value="Ribonuclease_3"/>
    <property type="match status" value="1"/>
</dbReference>